<proteinExistence type="predicted"/>
<dbReference type="AlphaFoldDB" id="A0A915IWE8"/>
<name>A0A915IWE8_ROMCU</name>
<sequence>MHDPPEILLMKNLNWPKIVEKVCVAILRDAAQEEISIAELNRFEIFPVGEYSEPENSIIAEKSGKCSIM</sequence>
<reference evidence="2" key="1">
    <citation type="submission" date="2022-11" db="UniProtKB">
        <authorList>
            <consortium name="WormBaseParasite"/>
        </authorList>
    </citation>
    <scope>IDENTIFICATION</scope>
</reference>
<protein>
    <submittedName>
        <fullName evidence="2">Uncharacterized protein</fullName>
    </submittedName>
</protein>
<dbReference type="WBParaSite" id="nRc.2.0.1.t18152-RA">
    <property type="protein sequence ID" value="nRc.2.0.1.t18152-RA"/>
    <property type="gene ID" value="nRc.2.0.1.g18152"/>
</dbReference>
<accession>A0A915IWE8</accession>
<evidence type="ECO:0000313" key="1">
    <source>
        <dbReference type="Proteomes" id="UP000887565"/>
    </source>
</evidence>
<evidence type="ECO:0000313" key="2">
    <source>
        <dbReference type="WBParaSite" id="nRc.2.0.1.t18152-RA"/>
    </source>
</evidence>
<organism evidence="1 2">
    <name type="scientific">Romanomermis culicivorax</name>
    <name type="common">Nematode worm</name>
    <dbReference type="NCBI Taxonomy" id="13658"/>
    <lineage>
        <taxon>Eukaryota</taxon>
        <taxon>Metazoa</taxon>
        <taxon>Ecdysozoa</taxon>
        <taxon>Nematoda</taxon>
        <taxon>Enoplea</taxon>
        <taxon>Dorylaimia</taxon>
        <taxon>Mermithida</taxon>
        <taxon>Mermithoidea</taxon>
        <taxon>Mermithidae</taxon>
        <taxon>Romanomermis</taxon>
    </lineage>
</organism>
<keyword evidence="1" id="KW-1185">Reference proteome</keyword>
<dbReference type="Proteomes" id="UP000887565">
    <property type="component" value="Unplaced"/>
</dbReference>